<feature type="region of interest" description="Disordered" evidence="1">
    <location>
        <begin position="70"/>
        <end position="107"/>
    </location>
</feature>
<keyword evidence="3" id="KW-1185">Reference proteome</keyword>
<feature type="compositionally biased region" description="Low complexity" evidence="1">
    <location>
        <begin position="220"/>
        <end position="230"/>
    </location>
</feature>
<dbReference type="Proteomes" id="UP001219525">
    <property type="component" value="Unassembled WGS sequence"/>
</dbReference>
<comment type="caution">
    <text evidence="2">The sequence shown here is derived from an EMBL/GenBank/DDBJ whole genome shotgun (WGS) entry which is preliminary data.</text>
</comment>
<evidence type="ECO:0000313" key="2">
    <source>
        <dbReference type="EMBL" id="KAJ7212143.1"/>
    </source>
</evidence>
<dbReference type="AlphaFoldDB" id="A0AAD6VJU9"/>
<accession>A0AAD6VJU9</accession>
<feature type="compositionally biased region" description="Basic residues" evidence="1">
    <location>
        <begin position="190"/>
        <end position="202"/>
    </location>
</feature>
<organism evidence="2 3">
    <name type="scientific">Mycena pura</name>
    <dbReference type="NCBI Taxonomy" id="153505"/>
    <lineage>
        <taxon>Eukaryota</taxon>
        <taxon>Fungi</taxon>
        <taxon>Dikarya</taxon>
        <taxon>Basidiomycota</taxon>
        <taxon>Agaricomycotina</taxon>
        <taxon>Agaricomycetes</taxon>
        <taxon>Agaricomycetidae</taxon>
        <taxon>Agaricales</taxon>
        <taxon>Marasmiineae</taxon>
        <taxon>Mycenaceae</taxon>
        <taxon>Mycena</taxon>
    </lineage>
</organism>
<reference evidence="2" key="1">
    <citation type="submission" date="2023-03" db="EMBL/GenBank/DDBJ databases">
        <title>Massive genome expansion in bonnet fungi (Mycena s.s.) driven by repeated elements and novel gene families across ecological guilds.</title>
        <authorList>
            <consortium name="Lawrence Berkeley National Laboratory"/>
            <person name="Harder C.B."/>
            <person name="Miyauchi S."/>
            <person name="Viragh M."/>
            <person name="Kuo A."/>
            <person name="Thoen E."/>
            <person name="Andreopoulos B."/>
            <person name="Lu D."/>
            <person name="Skrede I."/>
            <person name="Drula E."/>
            <person name="Henrissat B."/>
            <person name="Morin E."/>
            <person name="Kohler A."/>
            <person name="Barry K."/>
            <person name="LaButti K."/>
            <person name="Morin E."/>
            <person name="Salamov A."/>
            <person name="Lipzen A."/>
            <person name="Mereny Z."/>
            <person name="Hegedus B."/>
            <person name="Baldrian P."/>
            <person name="Stursova M."/>
            <person name="Weitz H."/>
            <person name="Taylor A."/>
            <person name="Grigoriev I.V."/>
            <person name="Nagy L.G."/>
            <person name="Martin F."/>
            <person name="Kauserud H."/>
        </authorList>
    </citation>
    <scope>NUCLEOTIDE SEQUENCE</scope>
    <source>
        <strain evidence="2">9144</strain>
    </source>
</reference>
<name>A0AAD6VJU9_9AGAR</name>
<feature type="region of interest" description="Disordered" evidence="1">
    <location>
        <begin position="168"/>
        <end position="230"/>
    </location>
</feature>
<protein>
    <submittedName>
        <fullName evidence="2">Uncharacterized protein</fullName>
    </submittedName>
</protein>
<feature type="region of interest" description="Disordered" evidence="1">
    <location>
        <begin position="1"/>
        <end position="25"/>
    </location>
</feature>
<dbReference type="EMBL" id="JARJCW010000024">
    <property type="protein sequence ID" value="KAJ7212143.1"/>
    <property type="molecule type" value="Genomic_DNA"/>
</dbReference>
<feature type="compositionally biased region" description="Low complexity" evidence="1">
    <location>
        <begin position="203"/>
        <end position="212"/>
    </location>
</feature>
<sequence length="283" mass="30964">MRAASKLEQAHPHARRKTTSSPVVKPLLPLNVMPFPNINDSDPASTSALDVEDGTSTALPKWRIPVPWRQPAARDVPLQHGPDRRPGTRQLQELPRGASAEADATRERAPASLIALPAPAPLARALPAPSSRVQQPRMRVCMLPMRARGRARGVALALAVLELAVQRRHEGRGPARKRASPRTRPDPRRLPPRPRAPRRRGSAARPARPAAASTWHCANTTASTSARAPARSRAPALSLHFPYLHCVDFKYFASERHVSAHQSADLLAAIALSHDFQKWKWGG</sequence>
<evidence type="ECO:0000313" key="3">
    <source>
        <dbReference type="Proteomes" id="UP001219525"/>
    </source>
</evidence>
<evidence type="ECO:0000256" key="1">
    <source>
        <dbReference type="SAM" id="MobiDB-lite"/>
    </source>
</evidence>
<proteinExistence type="predicted"/>
<gene>
    <name evidence="2" type="ORF">GGX14DRAFT_393755</name>
</gene>